<organism evidence="7 8">
    <name type="scientific">Pseudonocardia alaniniphila</name>
    <dbReference type="NCBI Taxonomy" id="75291"/>
    <lineage>
        <taxon>Bacteria</taxon>
        <taxon>Bacillati</taxon>
        <taxon>Actinomycetota</taxon>
        <taxon>Actinomycetes</taxon>
        <taxon>Pseudonocardiales</taxon>
        <taxon>Pseudonocardiaceae</taxon>
        <taxon>Pseudonocardia</taxon>
    </lineage>
</organism>
<dbReference type="Proteomes" id="UP001299970">
    <property type="component" value="Unassembled WGS sequence"/>
</dbReference>
<feature type="transmembrane region" description="Helical" evidence="6">
    <location>
        <begin position="205"/>
        <end position="224"/>
    </location>
</feature>
<reference evidence="7 8" key="1">
    <citation type="submission" date="2022-03" db="EMBL/GenBank/DDBJ databases">
        <title>Pseudonocardia alaer sp. nov., a novel actinomycete isolated from reed forest soil.</title>
        <authorList>
            <person name="Wang L."/>
        </authorList>
    </citation>
    <scope>NUCLEOTIDE SEQUENCE [LARGE SCALE GENOMIC DNA]</scope>
    <source>
        <strain evidence="7 8">Y-16303</strain>
    </source>
</reference>
<keyword evidence="3 6" id="KW-0812">Transmembrane</keyword>
<feature type="transmembrane region" description="Helical" evidence="6">
    <location>
        <begin position="236"/>
        <end position="254"/>
    </location>
</feature>
<evidence type="ECO:0000256" key="3">
    <source>
        <dbReference type="ARBA" id="ARBA00022692"/>
    </source>
</evidence>
<protein>
    <submittedName>
        <fullName evidence="7">APC family permease</fullName>
    </submittedName>
</protein>
<evidence type="ECO:0000256" key="6">
    <source>
        <dbReference type="SAM" id="Phobius"/>
    </source>
</evidence>
<evidence type="ECO:0000256" key="5">
    <source>
        <dbReference type="ARBA" id="ARBA00023136"/>
    </source>
</evidence>
<feature type="transmembrane region" description="Helical" evidence="6">
    <location>
        <begin position="413"/>
        <end position="433"/>
    </location>
</feature>
<dbReference type="RefSeq" id="WP_241039106.1">
    <property type="nucleotide sequence ID" value="NZ_BAAAJF010000055.1"/>
</dbReference>
<feature type="transmembrane region" description="Helical" evidence="6">
    <location>
        <begin position="445"/>
        <end position="463"/>
    </location>
</feature>
<feature type="transmembrane region" description="Helical" evidence="6">
    <location>
        <begin position="25"/>
        <end position="50"/>
    </location>
</feature>
<evidence type="ECO:0000313" key="7">
    <source>
        <dbReference type="EMBL" id="MCH6168469.1"/>
    </source>
</evidence>
<evidence type="ECO:0000313" key="8">
    <source>
        <dbReference type="Proteomes" id="UP001299970"/>
    </source>
</evidence>
<dbReference type="InterPro" id="IPR050367">
    <property type="entry name" value="APC_superfamily"/>
</dbReference>
<feature type="transmembrane region" description="Helical" evidence="6">
    <location>
        <begin position="339"/>
        <end position="362"/>
    </location>
</feature>
<feature type="transmembrane region" description="Helical" evidence="6">
    <location>
        <begin position="164"/>
        <end position="185"/>
    </location>
</feature>
<evidence type="ECO:0000256" key="1">
    <source>
        <dbReference type="ARBA" id="ARBA00004651"/>
    </source>
</evidence>
<keyword evidence="5 6" id="KW-0472">Membrane</keyword>
<evidence type="ECO:0000256" key="2">
    <source>
        <dbReference type="ARBA" id="ARBA00022475"/>
    </source>
</evidence>
<keyword evidence="2" id="KW-1003">Cell membrane</keyword>
<evidence type="ECO:0000256" key="4">
    <source>
        <dbReference type="ARBA" id="ARBA00022989"/>
    </source>
</evidence>
<feature type="transmembrane region" description="Helical" evidence="6">
    <location>
        <begin position="97"/>
        <end position="122"/>
    </location>
</feature>
<keyword evidence="4 6" id="KW-1133">Transmembrane helix</keyword>
<comment type="subcellular location">
    <subcellularLocation>
        <location evidence="1">Cell membrane</location>
        <topology evidence="1">Multi-pass membrane protein</topology>
    </subcellularLocation>
</comment>
<feature type="transmembrane region" description="Helical" evidence="6">
    <location>
        <begin position="296"/>
        <end position="318"/>
    </location>
</feature>
<name>A0ABS9TIW3_9PSEU</name>
<dbReference type="InterPro" id="IPR002293">
    <property type="entry name" value="AA/rel_permease1"/>
</dbReference>
<dbReference type="EMBL" id="JAKXMK010000019">
    <property type="protein sequence ID" value="MCH6168469.1"/>
    <property type="molecule type" value="Genomic_DNA"/>
</dbReference>
<feature type="transmembrane region" description="Helical" evidence="6">
    <location>
        <begin position="134"/>
        <end position="152"/>
    </location>
</feature>
<dbReference type="Gene3D" id="1.20.1740.10">
    <property type="entry name" value="Amino acid/polyamine transporter I"/>
    <property type="match status" value="1"/>
</dbReference>
<dbReference type="Pfam" id="PF13520">
    <property type="entry name" value="AA_permease_2"/>
    <property type="match status" value="1"/>
</dbReference>
<dbReference type="PIRSF" id="PIRSF006060">
    <property type="entry name" value="AA_transporter"/>
    <property type="match status" value="1"/>
</dbReference>
<comment type="caution">
    <text evidence="7">The sequence shown here is derived from an EMBL/GenBank/DDBJ whole genome shotgun (WGS) entry which is preliminary data.</text>
</comment>
<accession>A0ABS9TIW3</accession>
<proteinExistence type="predicted"/>
<dbReference type="PANTHER" id="PTHR42770">
    <property type="entry name" value="AMINO ACID TRANSPORTER-RELATED"/>
    <property type="match status" value="1"/>
</dbReference>
<dbReference type="PANTHER" id="PTHR42770:SF11">
    <property type="entry name" value="INNER MEMBRANE TRANSPORT PROTEIN YBAT"/>
    <property type="match status" value="1"/>
</dbReference>
<sequence length="490" mass="50999">MNSTQRDPFVPSPGLATASLSTRDVIAISVTILAPGMAMLLNVPGVAVIAGGSTPLAFVLGGIACLALAAVVIGFTRRMAAAGYAYTYVSRSLGPTMGFMAGWLYTFGLVCFVPMTMAAVAYLTSDLLGLGQVWWFPIFLLGMILLVGLSIIRISVTSRLQLAVAAITIIVILVVDITVTAKGGAQGNTAEPFTFAHTEKGGLSGVFYGIILGITSYIGFESAADFGEETKNPRRSIPIAIIAAVGLATVFYLWTTYSMCIGFGVDNGAAFGADSFALKTIAAQFVGDTLASLVEIGALLSAFFVCVGCATAATRTLFSMGREGALPPWLGRTHSRFQTPANAALTVAAVATVLAALVGFGLGTKDLGGEPTTVYYFFATLGTLCVILVYIGLCIGGAVFFRRSVERYCLVRHLVVPAVGVIIFTAALYGSIYPTPPEPLDMTPYITLAAIVLGFLALGLLRVSRPEAVGRIGSILGEEEPTSAVSRAAG</sequence>
<gene>
    <name evidence="7" type="ORF">MMF94_22480</name>
</gene>
<feature type="transmembrane region" description="Helical" evidence="6">
    <location>
        <begin position="56"/>
        <end position="76"/>
    </location>
</feature>
<keyword evidence="8" id="KW-1185">Reference proteome</keyword>
<feature type="transmembrane region" description="Helical" evidence="6">
    <location>
        <begin position="374"/>
        <end position="401"/>
    </location>
</feature>